<comment type="subunit">
    <text evidence="1">Component of the NuA4 histone acetyltransferase complex.</text>
</comment>
<feature type="region of interest" description="Disordered" evidence="2">
    <location>
        <begin position="1"/>
        <end position="42"/>
    </location>
</feature>
<keyword evidence="6" id="KW-1185">Reference proteome</keyword>
<dbReference type="InterPro" id="IPR000467">
    <property type="entry name" value="G_patch_dom"/>
</dbReference>
<protein>
    <recommendedName>
        <fullName evidence="7">Protein SQS1</fullName>
    </recommendedName>
</protein>
<sequence>MARKKAKAKGKGAPKTSQRRAQPHAARHPSHSHGPAWAQRAAATEANRFSLADEARFTSGHRSTAFDAGKKLRRMPITFVSAGLLEGTIKEMAPKVVTPAPASPVNSDALAQMTIHSASRSPSLASSASSEEEVVVFRGRNHTPLNATPAISSIFGPSASVAAATVASSSRNLGRNDTSTGTPQLAAPSSDGQASLHPDAAAPSHGWDQDSPPAKEEARASGPVDDATTASTGPNVRTEETPQDGSDSDIQSDTNSVNDSIFEKRRGGKPIWEGKTTEWVSRSKPGIGWLPVRDRPDMDEFLRGEVDPRQAAMDDYMQNVEAFGLTEELTATASAGFSRREMDLDAGSHNDWDGQVVQDIQGNAEDGWDSDMLRDLDGMSTSSDVEGPVVRILNKRFRAAGLLQYLIVYEDRLPDDARWVPASFLKELSDQALIKEFENDLLSRPQPSSSETDSEAPFYDDEESDDDDEVLDDETIARVLQKQEELGLGSDELLPHAHDEYFSGPVAFDRPNKKRQHRVGGGQRSGSSFPSAVAMADALDMDPYGAFDIMDTERPSLRPVKKGRRGQMPPELDDSDLNDQIQATWRADRDKKRLKKAEREELRKQGLLGRKGKAPDLGVKYKDGVDMMEVVEDIRNFLHSEMQTLSLPPMEAQRRAIVHQVVNQLGVNSNSRGDGASRFTVLSKSRRTAAVDDDAFDAIIEHPRFKRRLLAPIYPARQKGPKAPKGKKTRPTVGYKDGDIVGASAPELGPENRGRALMEKMGWSKGMALGAHDNKGILHPIAHTVKTNKAGLQ</sequence>
<dbReference type="InterPro" id="IPR016197">
    <property type="entry name" value="Chromo-like_dom_sf"/>
</dbReference>
<dbReference type="Gene3D" id="2.40.50.40">
    <property type="match status" value="1"/>
</dbReference>
<name>A0A6G1J5I7_9PLEO</name>
<dbReference type="Gene3D" id="3.30.1370.50">
    <property type="entry name" value="R3H-like domain"/>
    <property type="match status" value="1"/>
</dbReference>
<feature type="domain" description="R3H" evidence="4">
    <location>
        <begin position="624"/>
        <end position="686"/>
    </location>
</feature>
<feature type="region of interest" description="Disordered" evidence="2">
    <location>
        <begin position="549"/>
        <end position="576"/>
    </location>
</feature>
<feature type="compositionally biased region" description="Basic residues" evidence="2">
    <location>
        <begin position="1"/>
        <end position="31"/>
    </location>
</feature>
<dbReference type="OrthoDB" id="21470at2759"/>
<dbReference type="AlphaFoldDB" id="A0A6G1J5I7"/>
<feature type="compositionally biased region" description="Basic residues" evidence="2">
    <location>
        <begin position="719"/>
        <end position="730"/>
    </location>
</feature>
<feature type="region of interest" description="Disordered" evidence="2">
    <location>
        <begin position="717"/>
        <end position="751"/>
    </location>
</feature>
<feature type="region of interest" description="Disordered" evidence="2">
    <location>
        <begin position="440"/>
        <end position="470"/>
    </location>
</feature>
<dbReference type="Proteomes" id="UP000799291">
    <property type="component" value="Unassembled WGS sequence"/>
</dbReference>
<dbReference type="InterPro" id="IPR036867">
    <property type="entry name" value="R3H_dom_sf"/>
</dbReference>
<accession>A0A6G1J5I7</accession>
<dbReference type="GO" id="GO:0003676">
    <property type="term" value="F:nucleic acid binding"/>
    <property type="evidence" value="ECO:0007669"/>
    <property type="project" value="UniProtKB-UniRule"/>
</dbReference>
<evidence type="ECO:0008006" key="7">
    <source>
        <dbReference type="Google" id="ProtNLM"/>
    </source>
</evidence>
<dbReference type="SUPFAM" id="SSF82708">
    <property type="entry name" value="R3H domain"/>
    <property type="match status" value="1"/>
</dbReference>
<evidence type="ECO:0000259" key="4">
    <source>
        <dbReference type="PROSITE" id="PS51061"/>
    </source>
</evidence>
<dbReference type="SMART" id="SM00443">
    <property type="entry name" value="G_patch"/>
    <property type="match status" value="1"/>
</dbReference>
<evidence type="ECO:0000259" key="3">
    <source>
        <dbReference type="PROSITE" id="PS50174"/>
    </source>
</evidence>
<dbReference type="Pfam" id="PF01424">
    <property type="entry name" value="R3H"/>
    <property type="match status" value="1"/>
</dbReference>
<dbReference type="InterPro" id="IPR001374">
    <property type="entry name" value="R3H_dom"/>
</dbReference>
<organism evidence="5 6">
    <name type="scientific">Lentithecium fluviatile CBS 122367</name>
    <dbReference type="NCBI Taxonomy" id="1168545"/>
    <lineage>
        <taxon>Eukaryota</taxon>
        <taxon>Fungi</taxon>
        <taxon>Dikarya</taxon>
        <taxon>Ascomycota</taxon>
        <taxon>Pezizomycotina</taxon>
        <taxon>Dothideomycetes</taxon>
        <taxon>Pleosporomycetidae</taxon>
        <taxon>Pleosporales</taxon>
        <taxon>Massarineae</taxon>
        <taxon>Lentitheciaceae</taxon>
        <taxon>Lentithecium</taxon>
    </lineage>
</organism>
<dbReference type="PROSITE" id="PS50174">
    <property type="entry name" value="G_PATCH"/>
    <property type="match status" value="1"/>
</dbReference>
<dbReference type="PANTHER" id="PTHR14195">
    <property type="entry name" value="G PATCH DOMAIN CONTAINING PROTEIN 2"/>
    <property type="match status" value="1"/>
</dbReference>
<evidence type="ECO:0000313" key="5">
    <source>
        <dbReference type="EMBL" id="KAF2685804.1"/>
    </source>
</evidence>
<dbReference type="SMART" id="SM00393">
    <property type="entry name" value="R3H"/>
    <property type="match status" value="1"/>
</dbReference>
<dbReference type="Pfam" id="PF01585">
    <property type="entry name" value="G-patch"/>
    <property type="match status" value="1"/>
</dbReference>
<evidence type="ECO:0000256" key="1">
    <source>
        <dbReference type="ARBA" id="ARBA00011353"/>
    </source>
</evidence>
<gene>
    <name evidence="5" type="ORF">K458DRAFT_300352</name>
</gene>
<dbReference type="SUPFAM" id="SSF54160">
    <property type="entry name" value="Chromo domain-like"/>
    <property type="match status" value="1"/>
</dbReference>
<reference evidence="5" key="1">
    <citation type="journal article" date="2020" name="Stud. Mycol.">
        <title>101 Dothideomycetes genomes: a test case for predicting lifestyles and emergence of pathogens.</title>
        <authorList>
            <person name="Haridas S."/>
            <person name="Albert R."/>
            <person name="Binder M."/>
            <person name="Bloem J."/>
            <person name="Labutti K."/>
            <person name="Salamov A."/>
            <person name="Andreopoulos B."/>
            <person name="Baker S."/>
            <person name="Barry K."/>
            <person name="Bills G."/>
            <person name="Bluhm B."/>
            <person name="Cannon C."/>
            <person name="Castanera R."/>
            <person name="Culley D."/>
            <person name="Daum C."/>
            <person name="Ezra D."/>
            <person name="Gonzalez J."/>
            <person name="Henrissat B."/>
            <person name="Kuo A."/>
            <person name="Liang C."/>
            <person name="Lipzen A."/>
            <person name="Lutzoni F."/>
            <person name="Magnuson J."/>
            <person name="Mondo S."/>
            <person name="Nolan M."/>
            <person name="Ohm R."/>
            <person name="Pangilinan J."/>
            <person name="Park H.-J."/>
            <person name="Ramirez L."/>
            <person name="Alfaro M."/>
            <person name="Sun H."/>
            <person name="Tritt A."/>
            <person name="Yoshinaga Y."/>
            <person name="Zwiers L.-H."/>
            <person name="Turgeon B."/>
            <person name="Goodwin S."/>
            <person name="Spatafora J."/>
            <person name="Crous P."/>
            <person name="Grigoriev I."/>
        </authorList>
    </citation>
    <scope>NUCLEOTIDE SEQUENCE</scope>
    <source>
        <strain evidence="5">CBS 122367</strain>
    </source>
</reference>
<feature type="compositionally biased region" description="Polar residues" evidence="2">
    <location>
        <begin position="171"/>
        <end position="183"/>
    </location>
</feature>
<feature type="domain" description="G-patch" evidence="3">
    <location>
        <begin position="750"/>
        <end position="793"/>
    </location>
</feature>
<evidence type="ECO:0000256" key="2">
    <source>
        <dbReference type="SAM" id="MobiDB-lite"/>
    </source>
</evidence>
<feature type="compositionally biased region" description="Polar residues" evidence="2">
    <location>
        <begin position="243"/>
        <end position="259"/>
    </location>
</feature>
<dbReference type="EMBL" id="MU005578">
    <property type="protein sequence ID" value="KAF2685804.1"/>
    <property type="molecule type" value="Genomic_DNA"/>
</dbReference>
<dbReference type="PROSITE" id="PS51061">
    <property type="entry name" value="R3H"/>
    <property type="match status" value="1"/>
</dbReference>
<feature type="region of interest" description="Disordered" evidence="2">
    <location>
        <begin position="169"/>
        <end position="269"/>
    </location>
</feature>
<evidence type="ECO:0000313" key="6">
    <source>
        <dbReference type="Proteomes" id="UP000799291"/>
    </source>
</evidence>
<dbReference type="InterPro" id="IPR051189">
    <property type="entry name" value="Splicing_assoc_domain"/>
</dbReference>
<proteinExistence type="predicted"/>
<feature type="compositionally biased region" description="Acidic residues" evidence="2">
    <location>
        <begin position="452"/>
        <end position="470"/>
    </location>
</feature>
<feature type="region of interest" description="Disordered" evidence="2">
    <location>
        <begin position="504"/>
        <end position="529"/>
    </location>
</feature>